<proteinExistence type="predicted"/>
<keyword evidence="4" id="KW-1185">Reference proteome</keyword>
<evidence type="ECO:0000256" key="1">
    <source>
        <dbReference type="SAM" id="Phobius"/>
    </source>
</evidence>
<evidence type="ECO:0000313" key="4">
    <source>
        <dbReference type="Proteomes" id="UP000464314"/>
    </source>
</evidence>
<evidence type="ECO:0000259" key="2">
    <source>
        <dbReference type="Pfam" id="PF26018"/>
    </source>
</evidence>
<protein>
    <recommendedName>
        <fullName evidence="2">RND related barrel-sandwich hybrid domain-containing protein</fullName>
    </recommendedName>
</protein>
<dbReference type="InterPro" id="IPR058709">
    <property type="entry name" value="BSH_RND-rel"/>
</dbReference>
<gene>
    <name evidence="3" type="ORF">Ana3638_16880</name>
</gene>
<feature type="domain" description="RND related barrel-sandwich hybrid" evidence="2">
    <location>
        <begin position="67"/>
        <end position="236"/>
    </location>
</feature>
<organism evidence="3 4">
    <name type="scientific">Anaerocolumna sedimenticola</name>
    <dbReference type="NCBI Taxonomy" id="2696063"/>
    <lineage>
        <taxon>Bacteria</taxon>
        <taxon>Bacillati</taxon>
        <taxon>Bacillota</taxon>
        <taxon>Clostridia</taxon>
        <taxon>Lachnospirales</taxon>
        <taxon>Lachnospiraceae</taxon>
        <taxon>Anaerocolumna</taxon>
    </lineage>
</organism>
<keyword evidence="1" id="KW-0472">Membrane</keyword>
<feature type="transmembrane region" description="Helical" evidence="1">
    <location>
        <begin position="20"/>
        <end position="38"/>
    </location>
</feature>
<reference evidence="3 4" key="1">
    <citation type="submission" date="2020-01" db="EMBL/GenBank/DDBJ databases">
        <title>Genome analysis of Anaerocolumna sp. CBA3638.</title>
        <authorList>
            <person name="Kim J."/>
            <person name="Roh S.W."/>
        </authorList>
    </citation>
    <scope>NUCLEOTIDE SEQUENCE [LARGE SCALE GENOMIC DNA]</scope>
    <source>
        <strain evidence="3 4">CBA3638</strain>
    </source>
</reference>
<dbReference type="EMBL" id="CP048000">
    <property type="protein sequence ID" value="QHQ62254.1"/>
    <property type="molecule type" value="Genomic_DNA"/>
</dbReference>
<dbReference type="Pfam" id="PF26018">
    <property type="entry name" value="BSH_RND_rel"/>
    <property type="match status" value="1"/>
</dbReference>
<dbReference type="KEGG" id="anr:Ana3638_16880"/>
<accession>A0A6P1TMM1</accession>
<keyword evidence="1" id="KW-0812">Transmembrane</keyword>
<dbReference type="Proteomes" id="UP000464314">
    <property type="component" value="Chromosome"/>
</dbReference>
<name>A0A6P1TMM1_9FIRM</name>
<sequence>MSSGKKIARYRKRKSINIGFLVFLIIFVYVLITVYIYLTKDHLTIYEVKEGSTSDDSLFTGIILRDEEVLTTNTAGYINYYHGDGDRVSKNSTIYSVDENKNSYDLIGNTENAVNLSPEDTMKFKNEITSFQKIYQDSNYKSVYNFKYNMENSVLEIVNNSKLAKLQSVLKDNGTSSTFKVVKSKTSGIITYSVDGMEDLTKDSVTAENFKSDSYKKTQLRTMDLIEKGRPVYKIVKSDKWSIVILLDKDQYKKLSDMESVRIIFSDDGLSTIVPISVYQKGTDYFAKLDLDKFMIRYINQRFINVEIKVNSAEGLKIPVSSIVEKDFYQIPLDYFTVGGDSGSNGLIKETYKDNGDVDYVFFPADIYYRDEKYGYIDARLFESGDRIHNEKTDEQFNISQKQTLEGVFNVNKGYAVFRRIEVLYENEEYCIIKEGTEYGLSVYDHIALDGKTAVEQKIIY</sequence>
<evidence type="ECO:0000313" key="3">
    <source>
        <dbReference type="EMBL" id="QHQ62254.1"/>
    </source>
</evidence>
<keyword evidence="1" id="KW-1133">Transmembrane helix</keyword>
<dbReference type="AlphaFoldDB" id="A0A6P1TMM1"/>
<dbReference type="RefSeq" id="WP_161839079.1">
    <property type="nucleotide sequence ID" value="NZ_CP048000.1"/>
</dbReference>